<keyword evidence="2" id="KW-1185">Reference proteome</keyword>
<protein>
    <submittedName>
        <fullName evidence="1">DUF1572 family protein</fullName>
    </submittedName>
</protein>
<dbReference type="Gene3D" id="1.20.120.450">
    <property type="entry name" value="dinb family like domain"/>
    <property type="match status" value="1"/>
</dbReference>
<gene>
    <name evidence="1" type="ORF">IEO70_01055</name>
</gene>
<dbReference type="AlphaFoldDB" id="A0A927CT53"/>
<dbReference type="EMBL" id="JACXSI010000001">
    <property type="protein sequence ID" value="MBD3106966.1"/>
    <property type="molecule type" value="Genomic_DNA"/>
</dbReference>
<evidence type="ECO:0000313" key="2">
    <source>
        <dbReference type="Proteomes" id="UP000602076"/>
    </source>
</evidence>
<name>A0A927CT53_9BACI</name>
<dbReference type="Pfam" id="PF07609">
    <property type="entry name" value="DUF1572"/>
    <property type="match status" value="1"/>
</dbReference>
<proteinExistence type="predicted"/>
<dbReference type="InterPro" id="IPR011466">
    <property type="entry name" value="DUF1572"/>
</dbReference>
<comment type="caution">
    <text evidence="1">The sequence shown here is derived from an EMBL/GenBank/DDBJ whole genome shotgun (WGS) entry which is preliminary data.</text>
</comment>
<dbReference type="Proteomes" id="UP000602076">
    <property type="component" value="Unassembled WGS sequence"/>
</dbReference>
<evidence type="ECO:0000313" key="1">
    <source>
        <dbReference type="EMBL" id="MBD3106966.1"/>
    </source>
</evidence>
<accession>A0A927CT53</accession>
<reference evidence="1" key="1">
    <citation type="submission" date="2020-09" db="EMBL/GenBank/DDBJ databases">
        <title>Bacillus faecalis sp. nov., a moderately halophilic bacterium isolated from cow faeces.</title>
        <authorList>
            <person name="Jiang L."/>
            <person name="Lee J."/>
        </authorList>
    </citation>
    <scope>NUCLEOTIDE SEQUENCE</scope>
    <source>
        <strain evidence="1">AGMB 02131</strain>
    </source>
</reference>
<dbReference type="SUPFAM" id="SSF109854">
    <property type="entry name" value="DinB/YfiT-like putative metalloenzymes"/>
    <property type="match status" value="1"/>
</dbReference>
<organism evidence="1 2">
    <name type="scientific">Peribacillus faecalis</name>
    <dbReference type="NCBI Taxonomy" id="2772559"/>
    <lineage>
        <taxon>Bacteria</taxon>
        <taxon>Bacillati</taxon>
        <taxon>Bacillota</taxon>
        <taxon>Bacilli</taxon>
        <taxon>Bacillales</taxon>
        <taxon>Bacillaceae</taxon>
        <taxon>Peribacillus</taxon>
    </lineage>
</organism>
<dbReference type="InterPro" id="IPR034660">
    <property type="entry name" value="DinB/YfiT-like"/>
</dbReference>
<sequence length="160" mass="18593">MMIGNEYLRVVGERFRLMKKTAEEAMKQVSDSALFWTDNSESNSIAAIVNHLYGHMVTNWTNFLAADGEKPLINRSNEFIHHFSGRQDMMKHWELGWSKILNQLNQLTGDDLLKGVIIRNEPHSVIEAIENHLYHYAYHVGQIVYICKHFAVDNWKSVYA</sequence>